<proteinExistence type="predicted"/>
<sequence length="222" mass="24416">MATDHRTLLGYWRDWTLRSEASAKKVISYFLENAAQLSSVTVPDTTKMEPYEDAPDGMTGIVHTGIRWGPSVTRVLVTSWFASIFDLGQGARAGHTYDEEVWNSITYEEAPKTHGVTAYCASKALTETASYVHELKDTKHLSESLALMWAIAGTKKIPPFDFGGCADLRDVAAHSLALDAQEATWNQLAALDGSKSSKVLGLTYWTLAETVTDMYDQLLNSS</sequence>
<dbReference type="OrthoDB" id="2735536at2759"/>
<dbReference type="SUPFAM" id="SSF51735">
    <property type="entry name" value="NAD(P)-binding Rossmann-fold domains"/>
    <property type="match status" value="1"/>
</dbReference>
<evidence type="ECO:0000313" key="1">
    <source>
        <dbReference type="EMBL" id="RYO80614.1"/>
    </source>
</evidence>
<reference evidence="1 2" key="1">
    <citation type="submission" date="2018-06" db="EMBL/GenBank/DDBJ databases">
        <title>Complete Genomes of Monosporascus.</title>
        <authorList>
            <person name="Robinson A.J."/>
            <person name="Natvig D.O."/>
        </authorList>
    </citation>
    <scope>NUCLEOTIDE SEQUENCE [LARGE SCALE GENOMIC DNA]</scope>
    <source>
        <strain evidence="1 2">CBS 110550</strain>
    </source>
</reference>
<accession>A0A4Q4SVV6</accession>
<gene>
    <name evidence="1" type="ORF">DL764_009875</name>
</gene>
<dbReference type="AlphaFoldDB" id="A0A4Q4SVV6"/>
<dbReference type="STRING" id="155417.A0A4Q4SVV6"/>
<organism evidence="1 2">
    <name type="scientific">Monosporascus ibericus</name>
    <dbReference type="NCBI Taxonomy" id="155417"/>
    <lineage>
        <taxon>Eukaryota</taxon>
        <taxon>Fungi</taxon>
        <taxon>Dikarya</taxon>
        <taxon>Ascomycota</taxon>
        <taxon>Pezizomycotina</taxon>
        <taxon>Sordariomycetes</taxon>
        <taxon>Xylariomycetidae</taxon>
        <taxon>Xylariales</taxon>
        <taxon>Xylariales incertae sedis</taxon>
        <taxon>Monosporascus</taxon>
    </lineage>
</organism>
<protein>
    <submittedName>
        <fullName evidence="1">Uncharacterized protein</fullName>
    </submittedName>
</protein>
<dbReference type="EMBL" id="QJNU01001038">
    <property type="protein sequence ID" value="RYO80614.1"/>
    <property type="molecule type" value="Genomic_DNA"/>
</dbReference>
<dbReference type="Proteomes" id="UP000293360">
    <property type="component" value="Unassembled WGS sequence"/>
</dbReference>
<keyword evidence="2" id="KW-1185">Reference proteome</keyword>
<dbReference type="Gene3D" id="3.40.50.720">
    <property type="entry name" value="NAD(P)-binding Rossmann-like Domain"/>
    <property type="match status" value="2"/>
</dbReference>
<name>A0A4Q4SVV6_9PEZI</name>
<evidence type="ECO:0000313" key="2">
    <source>
        <dbReference type="Proteomes" id="UP000293360"/>
    </source>
</evidence>
<comment type="caution">
    <text evidence="1">The sequence shown here is derived from an EMBL/GenBank/DDBJ whole genome shotgun (WGS) entry which is preliminary data.</text>
</comment>
<dbReference type="InterPro" id="IPR036291">
    <property type="entry name" value="NAD(P)-bd_dom_sf"/>
</dbReference>